<dbReference type="PANTHER" id="PTHR43798">
    <property type="entry name" value="MONOACYLGLYCEROL LIPASE"/>
    <property type="match status" value="1"/>
</dbReference>
<proteinExistence type="predicted"/>
<dbReference type="Pfam" id="PF00561">
    <property type="entry name" value="Abhydrolase_1"/>
    <property type="match status" value="1"/>
</dbReference>
<dbReference type="GO" id="GO:0016787">
    <property type="term" value="F:hydrolase activity"/>
    <property type="evidence" value="ECO:0007669"/>
    <property type="project" value="UniProtKB-KW"/>
</dbReference>
<dbReference type="InterPro" id="IPR029058">
    <property type="entry name" value="AB_hydrolase_fold"/>
</dbReference>
<dbReference type="GO" id="GO:0016020">
    <property type="term" value="C:membrane"/>
    <property type="evidence" value="ECO:0007669"/>
    <property type="project" value="TreeGrafter"/>
</dbReference>
<dbReference type="InterPro" id="IPR050266">
    <property type="entry name" value="AB_hydrolase_sf"/>
</dbReference>
<keyword evidence="2" id="KW-0378">Hydrolase</keyword>
<dbReference type="PRINTS" id="PR00111">
    <property type="entry name" value="ABHYDROLASE"/>
</dbReference>
<dbReference type="RefSeq" id="WP_248995741.1">
    <property type="nucleotide sequence ID" value="NZ_JAKIKP010000006.1"/>
</dbReference>
<reference evidence="2" key="1">
    <citation type="submission" date="2022-01" db="EMBL/GenBank/DDBJ databases">
        <title>Whole genome-based taxonomy of the Shewanellaceae.</title>
        <authorList>
            <person name="Martin-Rodriguez A.J."/>
        </authorList>
    </citation>
    <scope>NUCLEOTIDE SEQUENCE</scope>
    <source>
        <strain evidence="2">DSM 16422</strain>
    </source>
</reference>
<evidence type="ECO:0000259" key="1">
    <source>
        <dbReference type="Pfam" id="PF00561"/>
    </source>
</evidence>
<dbReference type="Proteomes" id="UP001139333">
    <property type="component" value="Unassembled WGS sequence"/>
</dbReference>
<organism evidence="2 3">
    <name type="scientific">Shewanella gaetbuli</name>
    <dbReference type="NCBI Taxonomy" id="220752"/>
    <lineage>
        <taxon>Bacteria</taxon>
        <taxon>Pseudomonadati</taxon>
        <taxon>Pseudomonadota</taxon>
        <taxon>Gammaproteobacteria</taxon>
        <taxon>Alteromonadales</taxon>
        <taxon>Shewanellaceae</taxon>
        <taxon>Shewanella</taxon>
    </lineage>
</organism>
<dbReference type="InterPro" id="IPR000073">
    <property type="entry name" value="AB_hydrolase_1"/>
</dbReference>
<gene>
    <name evidence="2" type="ORF">L2672_10180</name>
</gene>
<name>A0A9X1ZP57_9GAMM</name>
<keyword evidence="3" id="KW-1185">Reference proteome</keyword>
<dbReference type="EMBL" id="JAKIKP010000006">
    <property type="protein sequence ID" value="MCL1143062.1"/>
    <property type="molecule type" value="Genomic_DNA"/>
</dbReference>
<evidence type="ECO:0000313" key="2">
    <source>
        <dbReference type="EMBL" id="MCL1143062.1"/>
    </source>
</evidence>
<protein>
    <submittedName>
        <fullName evidence="2">Alpha/beta hydrolase</fullName>
    </submittedName>
</protein>
<dbReference type="SUPFAM" id="SSF53474">
    <property type="entry name" value="alpha/beta-Hydrolases"/>
    <property type="match status" value="1"/>
</dbReference>
<dbReference type="PANTHER" id="PTHR43798:SF33">
    <property type="entry name" value="HYDROLASE, PUTATIVE (AFU_ORTHOLOGUE AFUA_2G14860)-RELATED"/>
    <property type="match status" value="1"/>
</dbReference>
<dbReference type="Gene3D" id="3.40.50.1820">
    <property type="entry name" value="alpha/beta hydrolase"/>
    <property type="match status" value="1"/>
</dbReference>
<evidence type="ECO:0000313" key="3">
    <source>
        <dbReference type="Proteomes" id="UP001139333"/>
    </source>
</evidence>
<dbReference type="AlphaFoldDB" id="A0A9X1ZP57"/>
<comment type="caution">
    <text evidence="2">The sequence shown here is derived from an EMBL/GenBank/DDBJ whole genome shotgun (WGS) entry which is preliminary data.</text>
</comment>
<sequence length="316" mass="35898">MQKNESKPMMKTNQIGEEFTIPLAHLNIAACRYGHENLPIILACHGWLDNLNSFKPLAEAFLASDLVDQYQLITFDWPGHGLSEHRPGLYPLNWVDYVYDLDNLIETLLVGVNQPDLVLLGHSLGGIVASAYNACAPQRVNKLILIEAIAPLFEDASLIKQRLNKSLKQHRVHANTHNSNKQPIPTSLKPSGYNSIEIVAKARHKLTGLDEKWCHLIARRNLVNVDEKYCWRSDSRLKLDSMYRMTFEQVDALMSHNETQTLLVLGENGYKQLKSAKKQVLDWFTEVQLIELPGCHHLHMSHATSLLAQIRAFILK</sequence>
<accession>A0A9X1ZP57</accession>
<feature type="domain" description="AB hydrolase-1" evidence="1">
    <location>
        <begin position="39"/>
        <end position="153"/>
    </location>
</feature>